<dbReference type="EMBL" id="JAATHJ010000025">
    <property type="protein sequence ID" value="NJP38599.1"/>
    <property type="molecule type" value="Genomic_DNA"/>
</dbReference>
<dbReference type="Gene3D" id="1.10.10.2840">
    <property type="entry name" value="PucR C-terminal helix-turn-helix domain"/>
    <property type="match status" value="1"/>
</dbReference>
<dbReference type="PANTHER" id="PTHR33744:SF1">
    <property type="entry name" value="DNA-BINDING TRANSCRIPTIONAL ACTIVATOR ADER"/>
    <property type="match status" value="1"/>
</dbReference>
<dbReference type="Pfam" id="PF17853">
    <property type="entry name" value="GGDEF_2"/>
    <property type="match status" value="1"/>
</dbReference>
<comment type="caution">
    <text evidence="5">The sequence shown here is derived from an EMBL/GenBank/DDBJ whole genome shotgun (WGS) entry which is preliminary data.</text>
</comment>
<name>A0A969PW53_9BACI</name>
<dbReference type="InterPro" id="IPR041522">
    <property type="entry name" value="CdaR_GGDEF"/>
</dbReference>
<evidence type="ECO:0000259" key="3">
    <source>
        <dbReference type="Pfam" id="PF13556"/>
    </source>
</evidence>
<dbReference type="Pfam" id="PF13556">
    <property type="entry name" value="HTH_30"/>
    <property type="match status" value="1"/>
</dbReference>
<protein>
    <submittedName>
        <fullName evidence="5">PucR family transcriptional regulator</fullName>
    </submittedName>
</protein>
<dbReference type="AlphaFoldDB" id="A0A969PW53"/>
<dbReference type="Proteomes" id="UP000752012">
    <property type="component" value="Unassembled WGS sequence"/>
</dbReference>
<feature type="domain" description="CdaR GGDEF-like" evidence="4">
    <location>
        <begin position="303"/>
        <end position="445"/>
    </location>
</feature>
<organism evidence="5 6">
    <name type="scientific">Alkalicoccus luteus</name>
    <dbReference type="NCBI Taxonomy" id="1237094"/>
    <lineage>
        <taxon>Bacteria</taxon>
        <taxon>Bacillati</taxon>
        <taxon>Bacillota</taxon>
        <taxon>Bacilli</taxon>
        <taxon>Bacillales</taxon>
        <taxon>Bacillaceae</taxon>
        <taxon>Alkalicoccus</taxon>
    </lineage>
</organism>
<evidence type="ECO:0000256" key="1">
    <source>
        <dbReference type="ARBA" id="ARBA00006754"/>
    </source>
</evidence>
<feature type="domain" description="PucR C-terminal helix-turn-helix" evidence="3">
    <location>
        <begin position="498"/>
        <end position="555"/>
    </location>
</feature>
<dbReference type="InterPro" id="IPR051448">
    <property type="entry name" value="CdaR-like_regulators"/>
</dbReference>
<keyword evidence="6" id="KW-1185">Reference proteome</keyword>
<sequence>MGVFAEQIIHAPLFATAQIRSGEDRLKKNEVEWVSVMETPVENFIREKEFVLTTGIGIGEDADLLEKFVSDVIHSGASMLGIATGRHIFDIPDRVLQLAEEHGFIILDLPWDVRFGDVISTVLNEINKSKQEERQVSEEIRLDFLNQVLQEGDLQEIAELLHRHTRMPAMITEFDGTMRAYYDVSEDVLAAVEAKQWTRPKAYEIEQHLGAAFSEHRLHPHIFVYDTAGERWCRVLIHTKHRKQGFVWFRLPDGQPMTWFTMNVLEHAVTACALFFIKEDAVEAREIKVKDSFILQLAKEEPDDFGVVRSKAELLGYDLDLPYVCIVGRIHLREDESEFPSFHKDNPPTSSLQNVNYYIQKEINSAARFIGRRAMATFDEDEVIVFLEAAYDVYTETANQFLDYIERRLSDMLTEIGLRWGISVKKEEANGFHHSYREAYTALEIGIRKAEESSRTFYKDTRINRVLLAMSANHDIQSLVQEIVKPLADYDEKRQTDLIHTFMTYNKYSGNVSQTARALHLHRQSLLYRLRNIESLTGLSLLESDDVFLLELTIRLWQLKDLQRPALGLQSGRSEEGT</sequence>
<feature type="domain" description="Purine catabolism PurC-like" evidence="2">
    <location>
        <begin position="8"/>
        <end position="126"/>
    </location>
</feature>
<comment type="similarity">
    <text evidence="1">Belongs to the CdaR family.</text>
</comment>
<dbReference type="RefSeq" id="WP_168008242.1">
    <property type="nucleotide sequence ID" value="NZ_JAATHJ010000025.1"/>
</dbReference>
<proteinExistence type="inferred from homology"/>
<accession>A0A969PW53</accession>
<evidence type="ECO:0000313" key="5">
    <source>
        <dbReference type="EMBL" id="NJP38599.1"/>
    </source>
</evidence>
<reference evidence="5 6" key="1">
    <citation type="submission" date="2020-03" db="EMBL/GenBank/DDBJ databases">
        <title>Assessment of the enzymatic potential of alkaline-tolerant lipase obtained from Bacillus luteus H11 (technogenic soil) for the bioremediation of saline soils contaminated with petroleum substances.</title>
        <authorList>
            <person name="Kalwasinska A."/>
        </authorList>
    </citation>
    <scope>NUCLEOTIDE SEQUENCE [LARGE SCALE GENOMIC DNA]</scope>
    <source>
        <strain evidence="5 6">H11</strain>
    </source>
</reference>
<dbReference type="InterPro" id="IPR025736">
    <property type="entry name" value="PucR_C-HTH_dom"/>
</dbReference>
<dbReference type="InterPro" id="IPR012914">
    <property type="entry name" value="PucR_dom"/>
</dbReference>
<evidence type="ECO:0000259" key="4">
    <source>
        <dbReference type="Pfam" id="PF17853"/>
    </source>
</evidence>
<dbReference type="PANTHER" id="PTHR33744">
    <property type="entry name" value="CARBOHYDRATE DIACID REGULATOR"/>
    <property type="match status" value="1"/>
</dbReference>
<gene>
    <name evidence="5" type="ORF">HCN83_13540</name>
</gene>
<evidence type="ECO:0000313" key="6">
    <source>
        <dbReference type="Proteomes" id="UP000752012"/>
    </source>
</evidence>
<dbReference type="Pfam" id="PF07905">
    <property type="entry name" value="PucR"/>
    <property type="match status" value="1"/>
</dbReference>
<evidence type="ECO:0000259" key="2">
    <source>
        <dbReference type="Pfam" id="PF07905"/>
    </source>
</evidence>
<dbReference type="InterPro" id="IPR042070">
    <property type="entry name" value="PucR_C-HTH_sf"/>
</dbReference>